<organism evidence="3 4">
    <name type="scientific">Evansella tamaricis</name>
    <dbReference type="NCBI Taxonomy" id="2069301"/>
    <lineage>
        <taxon>Bacteria</taxon>
        <taxon>Bacillati</taxon>
        <taxon>Bacillota</taxon>
        <taxon>Bacilli</taxon>
        <taxon>Bacillales</taxon>
        <taxon>Bacillaceae</taxon>
        <taxon>Evansella</taxon>
    </lineage>
</organism>
<feature type="domain" description="Thiamin pyrophosphokinase thiamin-binding" evidence="2">
    <location>
        <begin position="143"/>
        <end position="208"/>
    </location>
</feature>
<dbReference type="CDD" id="cd07995">
    <property type="entry name" value="TPK"/>
    <property type="match status" value="1"/>
</dbReference>
<dbReference type="EC" id="2.7.6.2" evidence="1"/>
<evidence type="ECO:0000313" key="4">
    <source>
        <dbReference type="Proteomes" id="UP000784880"/>
    </source>
</evidence>
<reference evidence="3 4" key="1">
    <citation type="submission" date="2021-06" db="EMBL/GenBank/DDBJ databases">
        <title>Bacillus sp. RD4P76, an endophyte from a halophyte.</title>
        <authorList>
            <person name="Sun J.-Q."/>
        </authorList>
    </citation>
    <scope>NUCLEOTIDE SEQUENCE [LARGE SCALE GENOMIC DNA]</scope>
    <source>
        <strain evidence="3 4">CGMCC 1.15917</strain>
    </source>
</reference>
<proteinExistence type="predicted"/>
<dbReference type="EMBL" id="JAHQCS010000100">
    <property type="protein sequence ID" value="MBU9712471.1"/>
    <property type="molecule type" value="Genomic_DNA"/>
</dbReference>
<dbReference type="Proteomes" id="UP000784880">
    <property type="component" value="Unassembled WGS sequence"/>
</dbReference>
<dbReference type="RefSeq" id="WP_217066651.1">
    <property type="nucleotide sequence ID" value="NZ_JAHQCS010000100.1"/>
</dbReference>
<name>A0ABS6JFK5_9BACI</name>
<dbReference type="InterPro" id="IPR053149">
    <property type="entry name" value="TPK"/>
</dbReference>
<sequence>MTYIILAGGPIENIPPLNEVEKVYDEVVWVGVDRGLLYLIENDIVPVRAFGDFDSITNEEMDLVHRQSVHLACFPKEKDASDLELALDWVINQKPEKIVILGGTGGRLDHMLINVQFLQRGLSHQMDIVMEDSWNRLLVKNPGDFSIEKTAFSYVSFLPVTLTVSNLTLTGFRYPLINTTLKQGSSLSISNELIGETGSYSFSDGILLVIESKDKPIK</sequence>
<dbReference type="GO" id="GO:0004788">
    <property type="term" value="F:thiamine diphosphokinase activity"/>
    <property type="evidence" value="ECO:0007669"/>
    <property type="project" value="UniProtKB-EC"/>
</dbReference>
<evidence type="ECO:0000256" key="1">
    <source>
        <dbReference type="NCBIfam" id="TIGR01378"/>
    </source>
</evidence>
<dbReference type="PANTHER" id="PTHR41299:SF1">
    <property type="entry name" value="THIAMINE PYROPHOSPHOKINASE"/>
    <property type="match status" value="1"/>
</dbReference>
<dbReference type="NCBIfam" id="TIGR01378">
    <property type="entry name" value="thi_PPkinase"/>
    <property type="match status" value="1"/>
</dbReference>
<dbReference type="PANTHER" id="PTHR41299">
    <property type="entry name" value="THIAMINE PYROPHOSPHOKINASE"/>
    <property type="match status" value="1"/>
</dbReference>
<accession>A0ABS6JFK5</accession>
<dbReference type="Pfam" id="PF04263">
    <property type="entry name" value="TPK_catalytic"/>
    <property type="match status" value="1"/>
</dbReference>
<keyword evidence="3" id="KW-0808">Transferase</keyword>
<comment type="caution">
    <text evidence="3">The sequence shown here is derived from an EMBL/GenBank/DDBJ whole genome shotgun (WGS) entry which is preliminary data.</text>
</comment>
<dbReference type="Pfam" id="PF04265">
    <property type="entry name" value="TPK_B1_binding"/>
    <property type="match status" value="1"/>
</dbReference>
<dbReference type="InterPro" id="IPR007373">
    <property type="entry name" value="Thiamin_PyroPKinase_B1-bd"/>
</dbReference>
<evidence type="ECO:0000259" key="2">
    <source>
        <dbReference type="SMART" id="SM00983"/>
    </source>
</evidence>
<keyword evidence="4" id="KW-1185">Reference proteome</keyword>
<evidence type="ECO:0000313" key="3">
    <source>
        <dbReference type="EMBL" id="MBU9712471.1"/>
    </source>
</evidence>
<dbReference type="InterPro" id="IPR007371">
    <property type="entry name" value="TPK_catalytic"/>
</dbReference>
<dbReference type="SMART" id="SM00983">
    <property type="entry name" value="TPK_B1_binding"/>
    <property type="match status" value="1"/>
</dbReference>
<protein>
    <recommendedName>
        <fullName evidence="1">Thiamine diphosphokinase</fullName>
        <ecNumber evidence="1">2.7.6.2</ecNumber>
    </recommendedName>
</protein>
<dbReference type="InterPro" id="IPR006282">
    <property type="entry name" value="Thi_PPkinase"/>
</dbReference>
<gene>
    <name evidence="3" type="ORF">KS419_12030</name>
</gene>